<reference evidence="2" key="1">
    <citation type="submission" date="2020-05" db="EMBL/GenBank/DDBJ databases">
        <authorList>
            <person name="Chiriac C."/>
            <person name="Salcher M."/>
            <person name="Ghai R."/>
            <person name="Kavagutti S V."/>
        </authorList>
    </citation>
    <scope>NUCLEOTIDE SEQUENCE</scope>
</reference>
<dbReference type="PANTHER" id="PTHR43319:SF3">
    <property type="entry name" value="BETA-LACTAMASE-RELATED DOMAIN-CONTAINING PROTEIN"/>
    <property type="match status" value="1"/>
</dbReference>
<dbReference type="SUPFAM" id="SSF56601">
    <property type="entry name" value="beta-lactamase/transpeptidase-like"/>
    <property type="match status" value="1"/>
</dbReference>
<dbReference type="AlphaFoldDB" id="A0A6J6KK48"/>
<dbReference type="PANTHER" id="PTHR43319">
    <property type="entry name" value="BETA-LACTAMASE-RELATED"/>
    <property type="match status" value="1"/>
</dbReference>
<accession>A0A6J6KK48</accession>
<sequence>MTRQLVVAEGFEPVAKIFNKYHSASQAGASFAATYRGRQVVDLWGGQQVDGSAWNDDSVCVIASGTKGICAVAVLMCVDRGLIDLEAPIESAWPEFAAGGKGKISIGDALAHVAGVPGLERKITIEDLSDPVHMAQLVAEQIPFVPVGSPSYHALTYGWIAGELVRRADGRSIGTFVREEIAKPLQLDLHIGATDDVLPRIAQTTRADNFNYTALSAPDADPRLQFVYGMIPAERGTNEFAKIELPGGGAVANAYAMSRLYSLLVNGGELDGIRLLKPETITQARQQRSLGNDPLSGRLLRFGVGFELNPNPSRLGMAEDAFGHTGAGGSTHGAWPSLHTSFSYAMREFQMENADSRAFELLDVLDECVGRFEALR</sequence>
<organism evidence="2">
    <name type="scientific">freshwater metagenome</name>
    <dbReference type="NCBI Taxonomy" id="449393"/>
    <lineage>
        <taxon>unclassified sequences</taxon>
        <taxon>metagenomes</taxon>
        <taxon>ecological metagenomes</taxon>
    </lineage>
</organism>
<dbReference type="Gene3D" id="3.40.710.10">
    <property type="entry name" value="DD-peptidase/beta-lactamase superfamily"/>
    <property type="match status" value="1"/>
</dbReference>
<gene>
    <name evidence="2" type="ORF">UFOPK2195_00413</name>
</gene>
<feature type="domain" description="Beta-lactamase-related" evidence="1">
    <location>
        <begin position="25"/>
        <end position="337"/>
    </location>
</feature>
<dbReference type="Pfam" id="PF00144">
    <property type="entry name" value="Beta-lactamase"/>
    <property type="match status" value="1"/>
</dbReference>
<evidence type="ECO:0000313" key="2">
    <source>
        <dbReference type="EMBL" id="CAB4649932.1"/>
    </source>
</evidence>
<dbReference type="InterPro" id="IPR052907">
    <property type="entry name" value="Beta-lactamase/esterase"/>
</dbReference>
<name>A0A6J6KK48_9ZZZZ</name>
<dbReference type="InterPro" id="IPR001466">
    <property type="entry name" value="Beta-lactam-related"/>
</dbReference>
<dbReference type="InterPro" id="IPR012338">
    <property type="entry name" value="Beta-lactam/transpept-like"/>
</dbReference>
<proteinExistence type="predicted"/>
<dbReference type="EMBL" id="CAEZWH010000057">
    <property type="protein sequence ID" value="CAB4649932.1"/>
    <property type="molecule type" value="Genomic_DNA"/>
</dbReference>
<evidence type="ECO:0000259" key="1">
    <source>
        <dbReference type="Pfam" id="PF00144"/>
    </source>
</evidence>
<protein>
    <submittedName>
        <fullName evidence="2">Unannotated protein</fullName>
    </submittedName>
</protein>